<gene>
    <name evidence="1" type="ORF">CHRIB12_LOCUS13144</name>
</gene>
<organism evidence="1 2">
    <name type="scientific">Rhizophagus irregularis</name>
    <dbReference type="NCBI Taxonomy" id="588596"/>
    <lineage>
        <taxon>Eukaryota</taxon>
        <taxon>Fungi</taxon>
        <taxon>Fungi incertae sedis</taxon>
        <taxon>Mucoromycota</taxon>
        <taxon>Glomeromycotina</taxon>
        <taxon>Glomeromycetes</taxon>
        <taxon>Glomerales</taxon>
        <taxon>Glomeraceae</taxon>
        <taxon>Rhizophagus</taxon>
    </lineage>
</organism>
<protein>
    <submittedName>
        <fullName evidence="1">Uncharacterized protein</fullName>
    </submittedName>
</protein>
<name>A0A915ZCL7_9GLOM</name>
<proteinExistence type="predicted"/>
<sequence>MDLVGVNYILELKEIQFSILAFKELVNQTALIRTDNTTCGQISNNNGGTISPDLSKIAENLNYQIQKPRMVENVM</sequence>
<evidence type="ECO:0000313" key="2">
    <source>
        <dbReference type="Proteomes" id="UP000684084"/>
    </source>
</evidence>
<evidence type="ECO:0000313" key="1">
    <source>
        <dbReference type="EMBL" id="CAB5371560.1"/>
    </source>
</evidence>
<comment type="caution">
    <text evidence="1">The sequence shown here is derived from an EMBL/GenBank/DDBJ whole genome shotgun (WGS) entry which is preliminary data.</text>
</comment>
<dbReference type="Proteomes" id="UP000684084">
    <property type="component" value="Unassembled WGS sequence"/>
</dbReference>
<dbReference type="EMBL" id="CAGKOT010000029">
    <property type="protein sequence ID" value="CAB5371560.1"/>
    <property type="molecule type" value="Genomic_DNA"/>
</dbReference>
<dbReference type="VEuPathDB" id="FungiDB:RhiirFUN_022322"/>
<accession>A0A915ZCL7</accession>
<dbReference type="AlphaFoldDB" id="A0A915ZCL7"/>
<reference evidence="1" key="1">
    <citation type="submission" date="2020-05" db="EMBL/GenBank/DDBJ databases">
        <authorList>
            <person name="Rincon C."/>
            <person name="Sanders R I."/>
            <person name="Robbins C."/>
            <person name="Chaturvedi A."/>
        </authorList>
    </citation>
    <scope>NUCLEOTIDE SEQUENCE</scope>
    <source>
        <strain evidence="1">CHB12</strain>
    </source>
</reference>